<dbReference type="InterPro" id="IPR000679">
    <property type="entry name" value="Znf_GATA"/>
</dbReference>
<dbReference type="FunFam" id="3.30.780.10:FF:000001">
    <property type="entry name" value="Eukaryotic translation initiation factor SUI1"/>
    <property type="match status" value="1"/>
</dbReference>
<dbReference type="GO" id="GO:0003743">
    <property type="term" value="F:translation initiation factor activity"/>
    <property type="evidence" value="ECO:0007669"/>
    <property type="project" value="UniProtKB-KW"/>
</dbReference>
<dbReference type="InterPro" id="IPR013088">
    <property type="entry name" value="Znf_NHR/GATA"/>
</dbReference>
<accession>A0A081CCM4</accession>
<organism evidence="9">
    <name type="scientific">Pseudozyma antarctica</name>
    <name type="common">Yeast</name>
    <name type="synonym">Candida antarctica</name>
    <dbReference type="NCBI Taxonomy" id="84753"/>
    <lineage>
        <taxon>Eukaryota</taxon>
        <taxon>Fungi</taxon>
        <taxon>Dikarya</taxon>
        <taxon>Basidiomycota</taxon>
        <taxon>Ustilaginomycotina</taxon>
        <taxon>Ustilaginomycetes</taxon>
        <taxon>Ustilaginales</taxon>
        <taxon>Ustilaginaceae</taxon>
        <taxon>Moesziomyces</taxon>
    </lineage>
</organism>
<evidence type="ECO:0000256" key="4">
    <source>
        <dbReference type="PROSITE-ProRule" id="PRU00094"/>
    </source>
</evidence>
<comment type="similarity">
    <text evidence="2">Belongs to the SUI1 family.</text>
</comment>
<evidence type="ECO:0000259" key="7">
    <source>
        <dbReference type="PROSITE" id="PS50114"/>
    </source>
</evidence>
<dbReference type="InterPro" id="IPR036877">
    <property type="entry name" value="SUI1_dom_sf"/>
</dbReference>
<dbReference type="RefSeq" id="XP_014657360.1">
    <property type="nucleotide sequence ID" value="XM_014801874.1"/>
</dbReference>
<evidence type="ECO:0000259" key="8">
    <source>
        <dbReference type="PROSITE" id="PS50296"/>
    </source>
</evidence>
<dbReference type="SUPFAM" id="SSF55785">
    <property type="entry name" value="PYP-like sensor domain (PAS domain)"/>
    <property type="match status" value="1"/>
</dbReference>
<evidence type="ECO:0000256" key="2">
    <source>
        <dbReference type="ARBA" id="ARBA00005422"/>
    </source>
</evidence>
<keyword evidence="4" id="KW-0862">Zinc</keyword>
<dbReference type="GO" id="GO:0003729">
    <property type="term" value="F:mRNA binding"/>
    <property type="evidence" value="ECO:0007669"/>
    <property type="project" value="UniProtKB-ARBA"/>
</dbReference>
<dbReference type="CDD" id="cd11566">
    <property type="entry name" value="eIF1_SUI1"/>
    <property type="match status" value="1"/>
</dbReference>
<sequence length="1583" mass="169005">MLPFCFRRTAAPRLYFAAPAPSTSMASTGVGFAFTSQHRQCGRNELWARTAFGGALAGPTAQDPFGSSTAHRQLASVGGSVWSSAPALELSLKVRRPVPAKEHQQQQQQQQQQQHQRPPLIFRTAPHLARALVVSASARRAAAPPRVNPHASEPNLSCLAIVITILPPLHLVPGTSYPLPPTFIHPSAPLHHHQGISCTSLSVRLPFGATQDTEPQLNRLFRLLPFDCTSGASSEVAFQSLRQPFRFVLASKTGQNWSGQPMDQQQNFNPPFFNGDGNMSQEAMQNMFQNGSRNDMANQAFAGFDPSAAAHNFQQQQSQMMMAQQAFQSRQMEGDASQRFVQSMVPNGMDPAASAAAAAAYGHLGFNGSASAPASRRQSQKNNGDASLVGASADGGWTGMPNAMPDYMQNGAEAHANMSMRAPSNADFRASANGYEPDGPSSNSSEDSAQGKRRRMTFTGAPIQPNQAQNGNKPVLLHNDSGSSMSGINSIGSTPAQLHAPDGQPAHFARPPFRHRRSRSGSEVVGPPGFGQRSFSSIELGSGLQDPYAAGLGYPQPPSLYPAGQQHSHSFNGSQALAAMGGHAASHPPGLGSQILRGVDVSASGSSAATDFTKRKGWTGRVVEELLDFVHVLDPEGTILFASPSVQGLTGWKSEELKGRKLTEFVHPQDVASVEREIDRMRCSKGELLTYYRFKTKTSANRSKKGEKGTNDNESSAGDTGEEKERGNERRSEVEHADAFTRDGDYIVFEATGHPYFPPEPIGATNDKVGADAPQEQDEAGAGNDKIVASNGADADSKAGSVAVKSEKMAPNLSVSSKTGAHPLSQEQTLQTPTSDATSSSRSQLQCFFCSARPYPSKNTSMLDSFLELKLENEKLRLLIADMDLTGPDHDQHRDSFAAAYHPDLLKQELESDSTGGWAHAVNPMFGGAAVGPDGRVVPPQSGPRPGEASRQNSIASHPTSPVMRTNSARDDVLAGLGVSAGDDSDEDGGASQGVAGMGGAEGAANAADEARRKKKPKQDDGDHVCTDCGRVDSPEWRKGPLGPKTLCNACGLRWAKKIKRKGGDPNMAAGAMMVQGGGMPPAGGVPGGVGMNVGMGNHMMPHGHGMAHGHPHPFNRADSGQMQGIQMAPPGSMPPGINMQGMMASSPNGFAARGSFDENPHANQNNMMNGMGGGHMVAVVAFAVAGGWWCAPNPLDETQLSTFHILVGTAEQSQLLTNFRHWTRSSIAAQRFVSATFSRLLSAVSSERAAVPKRKTAQFKPAPCPLDRSAHLLERPSSRLGALESALTLVASPPPTTTTTSPFFPSLVSFRTPFLLFIVSYDPFADLGDESKPDATSQATKKQQTQNYVHIRIQQRNGRKTLTTLQGLPKEYDQKKLLKAFKKEFACNGTIVDDEELGQVIQLQGDQRQKVASFIVQEGITPKTDVKVHATLPSDSQHLFRLDVFDDLRFGARRFPQLRLILTSYHPSSGPFDAMSASCTEAGPSRLVAAPLRSIRRERCRGRSGCAPRRRASVAACMAEDDAPSRCAGSPASDVALGSETALVVGAGTTSRAASRRRVPSPLLRLASEMVRPPERPPTLPI</sequence>
<dbReference type="Gene3D" id="3.30.50.10">
    <property type="entry name" value="Erythroid Transcription Factor GATA-1, subunit A"/>
    <property type="match status" value="1"/>
</dbReference>
<comment type="function">
    <text evidence="1">Probably involved in translation.</text>
</comment>
<protein>
    <submittedName>
        <fullName evidence="9">Eukaryotic translation initiation factor 1</fullName>
    </submittedName>
</protein>
<feature type="domain" description="PAS" evidence="6">
    <location>
        <begin position="621"/>
        <end position="680"/>
    </location>
</feature>
<feature type="region of interest" description="Disordered" evidence="5">
    <location>
        <begin position="930"/>
        <end position="1025"/>
    </location>
</feature>
<feature type="domain" description="SUI1" evidence="8">
    <location>
        <begin position="1350"/>
        <end position="1420"/>
    </location>
</feature>
<dbReference type="HOGENOM" id="CLU_245017_0_0_1"/>
<keyword evidence="3" id="KW-0648">Protein biosynthesis</keyword>
<dbReference type="Pfam" id="PF00320">
    <property type="entry name" value="GATA"/>
    <property type="match status" value="1"/>
</dbReference>
<dbReference type="CDD" id="cd00130">
    <property type="entry name" value="PAS"/>
    <property type="match status" value="1"/>
</dbReference>
<keyword evidence="4" id="KW-0479">Metal-binding</keyword>
<evidence type="ECO:0000256" key="5">
    <source>
        <dbReference type="SAM" id="MobiDB-lite"/>
    </source>
</evidence>
<dbReference type="CDD" id="cd00202">
    <property type="entry name" value="ZnF_GATA"/>
    <property type="match status" value="1"/>
</dbReference>
<dbReference type="GO" id="GO:0006355">
    <property type="term" value="P:regulation of DNA-templated transcription"/>
    <property type="evidence" value="ECO:0007669"/>
    <property type="project" value="InterPro"/>
</dbReference>
<dbReference type="SMART" id="SM00091">
    <property type="entry name" value="PAS"/>
    <property type="match status" value="1"/>
</dbReference>
<dbReference type="Pfam" id="PF01253">
    <property type="entry name" value="SUI1"/>
    <property type="match status" value="1"/>
</dbReference>
<dbReference type="GO" id="GO:0008270">
    <property type="term" value="F:zinc ion binding"/>
    <property type="evidence" value="ECO:0007669"/>
    <property type="project" value="UniProtKB-KW"/>
</dbReference>
<dbReference type="InterPro" id="IPR005874">
    <property type="entry name" value="SUI1_euk"/>
</dbReference>
<reference evidence="9" key="1">
    <citation type="submission" date="2014-07" db="EMBL/GenBank/DDBJ databases">
        <title>Draft genome sequence of the yeast Pseudozyma antarctica JCM 10317 known as a producer of lipase B which used in a wide range of industrial applications.</title>
        <authorList>
            <person name="Morita T."/>
            <person name="Saika A."/>
            <person name="Koike H."/>
        </authorList>
    </citation>
    <scope>NUCLEOTIDE SEQUENCE</scope>
    <source>
        <strain evidence="9">JCM 10317</strain>
    </source>
</reference>
<dbReference type="GeneID" id="26303555"/>
<feature type="region of interest" description="Disordered" evidence="5">
    <location>
        <begin position="98"/>
        <end position="118"/>
    </location>
</feature>
<evidence type="ECO:0000313" key="10">
    <source>
        <dbReference type="Proteomes" id="UP000053758"/>
    </source>
</evidence>
<dbReference type="PROSITE" id="PS50114">
    <property type="entry name" value="GATA_ZN_FINGER_2"/>
    <property type="match status" value="1"/>
</dbReference>
<dbReference type="EMBL" id="DF830072">
    <property type="protein sequence ID" value="GAK64420.1"/>
    <property type="molecule type" value="Genomic_DNA"/>
</dbReference>
<dbReference type="NCBIfam" id="TIGR01160">
    <property type="entry name" value="SUI1_MOF2"/>
    <property type="match status" value="1"/>
</dbReference>
<dbReference type="PANTHER" id="PTHR10388">
    <property type="entry name" value="EUKARYOTIC TRANSLATION INITIATION FACTOR SUI1"/>
    <property type="match status" value="1"/>
</dbReference>
<feature type="region of interest" description="Disordered" evidence="5">
    <location>
        <begin position="751"/>
        <end position="839"/>
    </location>
</feature>
<feature type="region of interest" description="Disordered" evidence="5">
    <location>
        <begin position="549"/>
        <end position="569"/>
    </location>
</feature>
<dbReference type="GO" id="GO:0043565">
    <property type="term" value="F:sequence-specific DNA binding"/>
    <property type="evidence" value="ECO:0007669"/>
    <property type="project" value="InterPro"/>
</dbReference>
<evidence type="ECO:0000256" key="1">
    <source>
        <dbReference type="ARBA" id="ARBA00003130"/>
    </source>
</evidence>
<name>A0A081CCM4_PSEA2</name>
<dbReference type="SUPFAM" id="SSF55159">
    <property type="entry name" value="eIF1-like"/>
    <property type="match status" value="1"/>
</dbReference>
<feature type="region of interest" description="Disordered" evidence="5">
    <location>
        <begin position="369"/>
        <end position="404"/>
    </location>
</feature>
<feature type="compositionally biased region" description="Low complexity" evidence="5">
    <location>
        <begin position="481"/>
        <end position="493"/>
    </location>
</feature>
<keyword evidence="4" id="KW-0863">Zinc-finger</keyword>
<feature type="compositionally biased region" description="Polar residues" evidence="5">
    <location>
        <begin position="950"/>
        <end position="967"/>
    </location>
</feature>
<feature type="compositionally biased region" description="Polar residues" evidence="5">
    <location>
        <begin position="813"/>
        <end position="839"/>
    </location>
</feature>
<dbReference type="SMART" id="SM00401">
    <property type="entry name" value="ZnF_GATA"/>
    <property type="match status" value="1"/>
</dbReference>
<feature type="compositionally biased region" description="Low complexity" evidence="5">
    <location>
        <begin position="105"/>
        <end position="116"/>
    </location>
</feature>
<proteinExistence type="inferred from homology"/>
<evidence type="ECO:0000259" key="6">
    <source>
        <dbReference type="PROSITE" id="PS50112"/>
    </source>
</evidence>
<dbReference type="PROSITE" id="PS50296">
    <property type="entry name" value="SUI1"/>
    <property type="match status" value="1"/>
</dbReference>
<evidence type="ECO:0000256" key="3">
    <source>
        <dbReference type="ARBA" id="ARBA00022917"/>
    </source>
</evidence>
<keyword evidence="9" id="KW-0396">Initiation factor</keyword>
<dbReference type="Pfam" id="PF08447">
    <property type="entry name" value="PAS_3"/>
    <property type="match status" value="1"/>
</dbReference>
<dbReference type="NCBIfam" id="TIGR00229">
    <property type="entry name" value="sensory_box"/>
    <property type="match status" value="1"/>
</dbReference>
<dbReference type="InterPro" id="IPR000014">
    <property type="entry name" value="PAS"/>
</dbReference>
<dbReference type="Gene3D" id="3.30.450.20">
    <property type="entry name" value="PAS domain"/>
    <property type="match status" value="1"/>
</dbReference>
<dbReference type="Gene3D" id="3.30.780.10">
    <property type="entry name" value="SUI1-like domain"/>
    <property type="match status" value="1"/>
</dbReference>
<gene>
    <name evidence="9" type="ORF">PAN0_005d2634</name>
</gene>
<dbReference type="Proteomes" id="UP000053758">
    <property type="component" value="Unassembled WGS sequence"/>
</dbReference>
<dbReference type="PROSITE" id="PS00344">
    <property type="entry name" value="GATA_ZN_FINGER_1"/>
    <property type="match status" value="1"/>
</dbReference>
<dbReference type="InterPro" id="IPR001950">
    <property type="entry name" value="SUI1"/>
</dbReference>
<dbReference type="InterPro" id="IPR035965">
    <property type="entry name" value="PAS-like_dom_sf"/>
</dbReference>
<dbReference type="InterPro" id="IPR013655">
    <property type="entry name" value="PAS_fold_3"/>
</dbReference>
<feature type="region of interest" description="Disordered" evidence="5">
    <location>
        <begin position="700"/>
        <end position="739"/>
    </location>
</feature>
<feature type="region of interest" description="Disordered" evidence="5">
    <location>
        <begin position="428"/>
        <end position="537"/>
    </location>
</feature>
<keyword evidence="10" id="KW-1185">Reference proteome</keyword>
<dbReference type="SUPFAM" id="SSF57716">
    <property type="entry name" value="Glucocorticoid receptor-like (DNA-binding domain)"/>
    <property type="match status" value="1"/>
</dbReference>
<feature type="compositionally biased region" description="Basic and acidic residues" evidence="5">
    <location>
        <begin position="721"/>
        <end position="739"/>
    </location>
</feature>
<evidence type="ECO:0000313" key="9">
    <source>
        <dbReference type="EMBL" id="GAK64420.1"/>
    </source>
</evidence>
<dbReference type="PROSITE" id="PS50112">
    <property type="entry name" value="PAS"/>
    <property type="match status" value="1"/>
</dbReference>
<feature type="domain" description="GATA-type" evidence="7">
    <location>
        <begin position="1026"/>
        <end position="1053"/>
    </location>
</feature>